<reference evidence="7" key="1">
    <citation type="submission" date="2016-10" db="EMBL/GenBank/DDBJ databases">
        <authorList>
            <person name="Varghese N."/>
            <person name="Submissions S."/>
        </authorList>
    </citation>
    <scope>NUCLEOTIDE SEQUENCE [LARGE SCALE GENOMIC DNA]</scope>
    <source>
        <strain evidence="7">CGMCC 1.10119</strain>
    </source>
</reference>
<dbReference type="InterPro" id="IPR000537">
    <property type="entry name" value="UbiA_prenyltransferase"/>
</dbReference>
<keyword evidence="3 5" id="KW-1133">Transmembrane helix</keyword>
<evidence type="ECO:0000256" key="3">
    <source>
        <dbReference type="ARBA" id="ARBA00022989"/>
    </source>
</evidence>
<dbReference type="GO" id="GO:0005886">
    <property type="term" value="C:plasma membrane"/>
    <property type="evidence" value="ECO:0007669"/>
    <property type="project" value="UniProtKB-SubCell"/>
</dbReference>
<feature type="transmembrane region" description="Helical" evidence="5">
    <location>
        <begin position="269"/>
        <end position="289"/>
    </location>
</feature>
<evidence type="ECO:0000313" key="7">
    <source>
        <dbReference type="Proteomes" id="UP000199451"/>
    </source>
</evidence>
<accession>A0A1G9U293</accession>
<dbReference type="EMBL" id="FNHL01000002">
    <property type="protein sequence ID" value="SDM53744.1"/>
    <property type="molecule type" value="Genomic_DNA"/>
</dbReference>
<gene>
    <name evidence="6" type="ORF">SAMN04487949_1998</name>
</gene>
<feature type="transmembrane region" description="Helical" evidence="5">
    <location>
        <begin position="246"/>
        <end position="263"/>
    </location>
</feature>
<evidence type="ECO:0000256" key="2">
    <source>
        <dbReference type="ARBA" id="ARBA00022692"/>
    </source>
</evidence>
<feature type="transmembrane region" description="Helical" evidence="5">
    <location>
        <begin position="221"/>
        <end position="239"/>
    </location>
</feature>
<evidence type="ECO:0000256" key="4">
    <source>
        <dbReference type="ARBA" id="ARBA00023136"/>
    </source>
</evidence>
<dbReference type="AlphaFoldDB" id="A0A1G9U293"/>
<keyword evidence="7" id="KW-1185">Reference proteome</keyword>
<feature type="transmembrane region" description="Helical" evidence="5">
    <location>
        <begin position="99"/>
        <end position="126"/>
    </location>
</feature>
<evidence type="ECO:0000313" key="6">
    <source>
        <dbReference type="EMBL" id="SDM53744.1"/>
    </source>
</evidence>
<sequence>MWLKNVTTPHMRIARHDAGLAGSLRALASQVHPVFMLPPLAASGFGAALAGLDAPGLALLHVATAFTALYTAHVKDGYVDFYHRGEDDDHPLTAAGCRLALAASTLLFAVGTVAIGLLVGPVAALLTLPGWLVGYLHAPHLDTNPVTTTLGYPTGIGFALVGGYYVQAGSLSTTAVGFAAVFVTVLAGIKIIDDAKDYDYDRSIDKRTVAVALGHSRARTVAFGVMTLGLLAVVGLAAVGTFPPSTVAAPAVFGLVAAVSFRADDELATMLLVRGSYLFLATLVVAVWFRPLS</sequence>
<feature type="transmembrane region" description="Helical" evidence="5">
    <location>
        <begin position="173"/>
        <end position="192"/>
    </location>
</feature>
<proteinExistence type="predicted"/>
<comment type="subcellular location">
    <subcellularLocation>
        <location evidence="1">Cell membrane</location>
        <topology evidence="1">Multi-pass membrane protein</topology>
    </subcellularLocation>
</comment>
<organism evidence="6 7">
    <name type="scientific">Halogranum gelatinilyticum</name>
    <dbReference type="NCBI Taxonomy" id="660521"/>
    <lineage>
        <taxon>Archaea</taxon>
        <taxon>Methanobacteriati</taxon>
        <taxon>Methanobacteriota</taxon>
        <taxon>Stenosarchaea group</taxon>
        <taxon>Halobacteria</taxon>
        <taxon>Halobacteriales</taxon>
        <taxon>Haloferacaceae</taxon>
    </lineage>
</organism>
<dbReference type="CDD" id="cd13956">
    <property type="entry name" value="PT_UbiA"/>
    <property type="match status" value="1"/>
</dbReference>
<protein>
    <submittedName>
        <fullName evidence="6">1,4-dihydroxy-2-naphthoate octaprenyltransferase</fullName>
    </submittedName>
</protein>
<name>A0A1G9U293_9EURY</name>
<keyword evidence="6" id="KW-0808">Transferase</keyword>
<keyword evidence="4 5" id="KW-0472">Membrane</keyword>
<dbReference type="Pfam" id="PF01040">
    <property type="entry name" value="UbiA"/>
    <property type="match status" value="1"/>
</dbReference>
<dbReference type="STRING" id="660521.SAMN04487949_1998"/>
<evidence type="ECO:0000256" key="5">
    <source>
        <dbReference type="SAM" id="Phobius"/>
    </source>
</evidence>
<evidence type="ECO:0000256" key="1">
    <source>
        <dbReference type="ARBA" id="ARBA00004651"/>
    </source>
</evidence>
<keyword evidence="2 5" id="KW-0812">Transmembrane</keyword>
<dbReference type="GO" id="GO:0016765">
    <property type="term" value="F:transferase activity, transferring alkyl or aryl (other than methyl) groups"/>
    <property type="evidence" value="ECO:0007669"/>
    <property type="project" value="InterPro"/>
</dbReference>
<dbReference type="Proteomes" id="UP000199451">
    <property type="component" value="Unassembled WGS sequence"/>
</dbReference>